<evidence type="ECO:0000313" key="5">
    <source>
        <dbReference type="Proteomes" id="UP000032458"/>
    </source>
</evidence>
<dbReference type="InterPro" id="IPR036366">
    <property type="entry name" value="PGBDSf"/>
</dbReference>
<dbReference type="SMART" id="SM00257">
    <property type="entry name" value="LysM"/>
    <property type="match status" value="1"/>
</dbReference>
<feature type="domain" description="LysM" evidence="3">
    <location>
        <begin position="192"/>
        <end position="237"/>
    </location>
</feature>
<keyword evidence="1" id="KW-0378">Hydrolase</keyword>
<evidence type="ECO:0000256" key="1">
    <source>
        <dbReference type="ARBA" id="ARBA00022801"/>
    </source>
</evidence>
<evidence type="ECO:0000256" key="2">
    <source>
        <dbReference type="SAM" id="MobiDB-lite"/>
    </source>
</evidence>
<dbReference type="CDD" id="cd00118">
    <property type="entry name" value="LysM"/>
    <property type="match status" value="1"/>
</dbReference>
<dbReference type="PROSITE" id="PS51782">
    <property type="entry name" value="LYSM"/>
    <property type="match status" value="1"/>
</dbReference>
<dbReference type="RefSeq" id="WP_030067917.1">
    <property type="nucleotide sequence ID" value="NZ_JRKI01000023.1"/>
</dbReference>
<gene>
    <name evidence="4" type="ORF">SNA_14970</name>
</gene>
<keyword evidence="5" id="KW-1185">Reference proteome</keyword>
<dbReference type="Pfam" id="PF01476">
    <property type="entry name" value="LysM"/>
    <property type="match status" value="1"/>
</dbReference>
<evidence type="ECO:0000259" key="3">
    <source>
        <dbReference type="PROSITE" id="PS51782"/>
    </source>
</evidence>
<organism evidence="4 5">
    <name type="scientific">Streptomyces natalensis ATCC 27448</name>
    <dbReference type="NCBI Taxonomy" id="1240678"/>
    <lineage>
        <taxon>Bacteria</taxon>
        <taxon>Bacillati</taxon>
        <taxon>Actinomycetota</taxon>
        <taxon>Actinomycetes</taxon>
        <taxon>Kitasatosporales</taxon>
        <taxon>Streptomycetaceae</taxon>
        <taxon>Streptomyces</taxon>
    </lineage>
</organism>
<evidence type="ECO:0000313" key="4">
    <source>
        <dbReference type="EMBL" id="KIZ17320.1"/>
    </source>
</evidence>
<dbReference type="InterPro" id="IPR018392">
    <property type="entry name" value="LysM"/>
</dbReference>
<comment type="caution">
    <text evidence="4">The sequence shown here is derived from an EMBL/GenBank/DDBJ whole genome shotgun (WGS) entry which is preliminary data.</text>
</comment>
<dbReference type="SUPFAM" id="SSF47090">
    <property type="entry name" value="PGBD-like"/>
    <property type="match status" value="1"/>
</dbReference>
<dbReference type="Gene3D" id="1.10.101.10">
    <property type="entry name" value="PGBD-like superfamily/PGBD"/>
    <property type="match status" value="1"/>
</dbReference>
<dbReference type="PATRIC" id="fig|1240678.4.peg.3144"/>
<protein>
    <recommendedName>
        <fullName evidence="3">LysM domain-containing protein</fullName>
    </recommendedName>
</protein>
<accession>A0A0D7CN93</accession>
<dbReference type="InterPro" id="IPR036779">
    <property type="entry name" value="LysM_dom_sf"/>
</dbReference>
<dbReference type="Gene3D" id="3.10.350.10">
    <property type="entry name" value="LysM domain"/>
    <property type="match status" value="1"/>
</dbReference>
<proteinExistence type="predicted"/>
<dbReference type="EMBL" id="JRKI01000023">
    <property type="protein sequence ID" value="KIZ17320.1"/>
    <property type="molecule type" value="Genomic_DNA"/>
</dbReference>
<name>A0A0D7CN93_9ACTN</name>
<dbReference type="AlphaFoldDB" id="A0A0D7CN93"/>
<dbReference type="InterPro" id="IPR036365">
    <property type="entry name" value="PGBD-like_sf"/>
</dbReference>
<feature type="compositionally biased region" description="Basic and acidic residues" evidence="2">
    <location>
        <begin position="230"/>
        <end position="242"/>
    </location>
</feature>
<dbReference type="Pfam" id="PF05257">
    <property type="entry name" value="CHAP"/>
    <property type="match status" value="1"/>
</dbReference>
<sequence length="343" mass="36263">MGKAADVIRIARGEIGYREGFSGGHWNNHQRYSPAVPGLEWSQNQAWCATFVSWCAREAEVASLFPVTASVWTACDWFKSKGRYSTYPAIGAQVIYGRSANSHTGIVVAYDSTYITTVEGNTNANGSAEGDGVYLKRRRRRDAYVHGYGLPRYAEGVTTADPALKGKAGFTYKATASGPTTGGSHSGSGKAKTVTVKAGQTLGKIAASAGVSLAALLAINPQIKNQDLIHPGDKISIPDKGAKPPAKSKPMVSLSHIRAAAVRDPGLSQGGTTYPADVRHVEAALKAEGLLDSRWCDGAFGSMTRIAYANWQKRARVGGPPDGIPGIASLRLLSTKHGFTVKG</sequence>
<dbReference type="InterPro" id="IPR007921">
    <property type="entry name" value="CHAP_dom"/>
</dbReference>
<reference evidence="4 5" key="1">
    <citation type="submission" date="2014-09" db="EMBL/GenBank/DDBJ databases">
        <title>Draft genome sequence of Streptomyces natalensis ATCC 27448, producer of the antifungal pimaricin.</title>
        <authorList>
            <person name="Mendes M.V."/>
            <person name="Beites T."/>
            <person name="Pires S."/>
            <person name="Santos C.L."/>
            <person name="Moradas-Ferreira P."/>
        </authorList>
    </citation>
    <scope>NUCLEOTIDE SEQUENCE [LARGE SCALE GENOMIC DNA]</scope>
    <source>
        <strain evidence="4 5">ATCC 27448</strain>
    </source>
</reference>
<dbReference type="SUPFAM" id="SSF54106">
    <property type="entry name" value="LysM domain"/>
    <property type="match status" value="1"/>
</dbReference>
<dbReference type="Proteomes" id="UP000032458">
    <property type="component" value="Unassembled WGS sequence"/>
</dbReference>
<dbReference type="GO" id="GO:0016787">
    <property type="term" value="F:hydrolase activity"/>
    <property type="evidence" value="ECO:0007669"/>
    <property type="project" value="UniProtKB-KW"/>
</dbReference>
<feature type="region of interest" description="Disordered" evidence="2">
    <location>
        <begin position="230"/>
        <end position="249"/>
    </location>
</feature>